<comment type="caution">
    <text evidence="6">The sequence shown here is derived from an EMBL/GenBank/DDBJ whole genome shotgun (WGS) entry which is preliminary data.</text>
</comment>
<dbReference type="HAMAP" id="MF_00216">
    <property type="entry name" value="aIF_1A"/>
    <property type="match status" value="1"/>
</dbReference>
<evidence type="ECO:0000259" key="5">
    <source>
        <dbReference type="PROSITE" id="PS50832"/>
    </source>
</evidence>
<organism evidence="6 7">
    <name type="scientific">Candidatus Undinarchaeum marinum</name>
    <dbReference type="NCBI Taxonomy" id="2756141"/>
    <lineage>
        <taxon>Archaea</taxon>
        <taxon>Candidatus Undinarchaeota</taxon>
        <taxon>Candidatus Undinarchaeia</taxon>
        <taxon>Candidatus Undinarchaeales</taxon>
        <taxon>Candidatus Undinarchaeaceae</taxon>
        <taxon>Candidatus Undinarchaeum</taxon>
    </lineage>
</organism>
<dbReference type="SMART" id="SM00652">
    <property type="entry name" value="eIF1a"/>
    <property type="match status" value="1"/>
</dbReference>
<dbReference type="Pfam" id="PF01176">
    <property type="entry name" value="eIF-1a"/>
    <property type="match status" value="1"/>
</dbReference>
<keyword evidence="7" id="KW-1185">Reference proteome</keyword>
<name>A0A832XLF7_9ARCH</name>
<comment type="similarity">
    <text evidence="2">Belongs to the eIF-1A family.</text>
</comment>
<dbReference type="InterPro" id="IPR001253">
    <property type="entry name" value="TIF_eIF-1A"/>
</dbReference>
<evidence type="ECO:0000256" key="2">
    <source>
        <dbReference type="HAMAP-Rule" id="MF_00216"/>
    </source>
</evidence>
<dbReference type="InterPro" id="IPR006196">
    <property type="entry name" value="RNA-binding_domain_S1_IF1"/>
</dbReference>
<dbReference type="PROSITE" id="PS50832">
    <property type="entry name" value="S1_IF1_TYPE"/>
    <property type="match status" value="1"/>
</dbReference>
<sequence length="162" mass="18672">MAYYKKRKKHGSFDPNAPVRVRMPRKENREVLGIIIEHYGTKLLVECMDGYTRLCRVPGKIRYKLRVKPGDVILVQKWPVQENEKGDYLYKYRPNQVNILRRKGLLTTESEEAEQSEEKSETPPELPEKEAENKSEEATKEKGDTADGSEKTESEGENSVDA</sequence>
<evidence type="ECO:0000256" key="1">
    <source>
        <dbReference type="ARBA" id="ARBA00025502"/>
    </source>
</evidence>
<evidence type="ECO:0000256" key="3">
    <source>
        <dbReference type="PROSITE-ProRule" id="PRU00181"/>
    </source>
</evidence>
<comment type="function">
    <text evidence="1 2">Seems to be required for maximal rate of protein biosynthesis. Enhances ribosome dissociation into subunits and stabilizes the binding of the initiator Met-tRNA(I) to 40 S ribosomal subunits.</text>
</comment>
<proteinExistence type="inferred from homology"/>
<keyword evidence="2 3" id="KW-0396">Initiation factor</keyword>
<evidence type="ECO:0000256" key="4">
    <source>
        <dbReference type="SAM" id="MobiDB-lite"/>
    </source>
</evidence>
<gene>
    <name evidence="2" type="primary">eif1a</name>
    <name evidence="6" type="ORF">H1011_03360</name>
</gene>
<dbReference type="Gene3D" id="2.40.50.140">
    <property type="entry name" value="Nucleic acid-binding proteins"/>
    <property type="match status" value="1"/>
</dbReference>
<dbReference type="GO" id="GO:0003743">
    <property type="term" value="F:translation initiation factor activity"/>
    <property type="evidence" value="ECO:0007669"/>
    <property type="project" value="UniProtKB-UniRule"/>
</dbReference>
<dbReference type="PANTHER" id="PTHR21668">
    <property type="entry name" value="EIF-1A"/>
    <property type="match status" value="1"/>
</dbReference>
<dbReference type="GO" id="GO:0003723">
    <property type="term" value="F:RNA binding"/>
    <property type="evidence" value="ECO:0007669"/>
    <property type="project" value="InterPro"/>
</dbReference>
<dbReference type="InterPro" id="IPR012340">
    <property type="entry name" value="NA-bd_OB-fold"/>
</dbReference>
<dbReference type="EMBL" id="DVAD01000015">
    <property type="protein sequence ID" value="HIJ99827.1"/>
    <property type="molecule type" value="Genomic_DNA"/>
</dbReference>
<dbReference type="Proteomes" id="UP000604391">
    <property type="component" value="Unassembled WGS sequence"/>
</dbReference>
<protein>
    <recommendedName>
        <fullName evidence="2">Translation initiation factor 1A</fullName>
        <shortName evidence="2">aIF-1A</shortName>
    </recommendedName>
</protein>
<feature type="region of interest" description="Disordered" evidence="4">
    <location>
        <begin position="103"/>
        <end position="162"/>
    </location>
</feature>
<feature type="domain" description="S1-like" evidence="5">
    <location>
        <begin position="19"/>
        <end position="93"/>
    </location>
</feature>
<accession>A0A832XLF7</accession>
<dbReference type="AlphaFoldDB" id="A0A832XLF7"/>
<evidence type="ECO:0000313" key="7">
    <source>
        <dbReference type="Proteomes" id="UP000604391"/>
    </source>
</evidence>
<keyword evidence="2 3" id="KW-0648">Protein biosynthesis</keyword>
<dbReference type="NCBIfam" id="NF003084">
    <property type="entry name" value="PRK04012.1-3"/>
    <property type="match status" value="1"/>
</dbReference>
<dbReference type="CDD" id="cd05793">
    <property type="entry name" value="S1_IF1A"/>
    <property type="match status" value="1"/>
</dbReference>
<reference evidence="6 7" key="1">
    <citation type="journal article" name="Nat. Commun.">
        <title>Undinarchaeota illuminate DPANN phylogeny and the impact of gene transfer on archaeal evolution.</title>
        <authorList>
            <person name="Dombrowski N."/>
            <person name="Williams T.A."/>
            <person name="Sun J."/>
            <person name="Woodcroft B.J."/>
            <person name="Lee J.H."/>
            <person name="Minh B.Q."/>
            <person name="Rinke C."/>
            <person name="Spang A."/>
        </authorList>
    </citation>
    <scope>NUCLEOTIDE SEQUENCE [LARGE SCALE GENOMIC DNA]</scope>
    <source>
        <strain evidence="6">MAG_bin17</strain>
    </source>
</reference>
<dbReference type="SUPFAM" id="SSF50249">
    <property type="entry name" value="Nucleic acid-binding proteins"/>
    <property type="match status" value="1"/>
</dbReference>
<feature type="compositionally biased region" description="Basic and acidic residues" evidence="4">
    <location>
        <begin position="116"/>
        <end position="154"/>
    </location>
</feature>
<evidence type="ECO:0000313" key="6">
    <source>
        <dbReference type="EMBL" id="HIJ99827.1"/>
    </source>
</evidence>